<evidence type="ECO:0000256" key="3">
    <source>
        <dbReference type="SAM" id="Coils"/>
    </source>
</evidence>
<evidence type="ECO:0000256" key="2">
    <source>
        <dbReference type="ARBA" id="ARBA00023054"/>
    </source>
</evidence>
<dbReference type="PANTHER" id="PTHR22761:SF12">
    <property type="entry name" value="CHARGED MULTIVESICULAR BODY PROTEIN 5"/>
    <property type="match status" value="1"/>
</dbReference>
<dbReference type="GO" id="GO:0032511">
    <property type="term" value="P:late endosome to vacuole transport via multivesicular body sorting pathway"/>
    <property type="evidence" value="ECO:0007669"/>
    <property type="project" value="TreeGrafter"/>
</dbReference>
<keyword evidence="6" id="KW-1185">Reference proteome</keyword>
<evidence type="ECO:0000256" key="1">
    <source>
        <dbReference type="ARBA" id="ARBA00006190"/>
    </source>
</evidence>
<dbReference type="Gene3D" id="6.10.250.1710">
    <property type="match status" value="1"/>
</dbReference>
<dbReference type="PANTHER" id="PTHR22761">
    <property type="entry name" value="CHARGED MULTIVESICULAR BODY PROTEIN"/>
    <property type="match status" value="1"/>
</dbReference>
<feature type="region of interest" description="Disordered" evidence="4">
    <location>
        <begin position="189"/>
        <end position="215"/>
    </location>
</feature>
<protein>
    <submittedName>
        <fullName evidence="5">Snf7 family</fullName>
    </submittedName>
</protein>
<dbReference type="Proteomes" id="UP000244722">
    <property type="component" value="Unassembled WGS sequence"/>
</dbReference>
<dbReference type="STRING" id="42251.A0A2T6ZQ37"/>
<dbReference type="OrthoDB" id="3973241at2759"/>
<dbReference type="GO" id="GO:0005771">
    <property type="term" value="C:multivesicular body"/>
    <property type="evidence" value="ECO:0007669"/>
    <property type="project" value="TreeGrafter"/>
</dbReference>
<proteinExistence type="inferred from homology"/>
<dbReference type="GO" id="GO:0006900">
    <property type="term" value="P:vesicle budding from membrane"/>
    <property type="evidence" value="ECO:0007669"/>
    <property type="project" value="TreeGrafter"/>
</dbReference>
<dbReference type="Pfam" id="PF03357">
    <property type="entry name" value="Snf7"/>
    <property type="match status" value="1"/>
</dbReference>
<evidence type="ECO:0000256" key="4">
    <source>
        <dbReference type="SAM" id="MobiDB-lite"/>
    </source>
</evidence>
<accession>A0A2T6ZQ37</accession>
<name>A0A2T6ZQ37_TUBBO</name>
<comment type="caution">
    <text evidence="5">The sequence shown here is derived from an EMBL/GenBank/DDBJ whole genome shotgun (WGS) entry which is preliminary data.</text>
</comment>
<organism evidence="5 6">
    <name type="scientific">Tuber borchii</name>
    <name type="common">White truffle</name>
    <dbReference type="NCBI Taxonomy" id="42251"/>
    <lineage>
        <taxon>Eukaryota</taxon>
        <taxon>Fungi</taxon>
        <taxon>Dikarya</taxon>
        <taxon>Ascomycota</taxon>
        <taxon>Pezizomycotina</taxon>
        <taxon>Pezizomycetes</taxon>
        <taxon>Pezizales</taxon>
        <taxon>Tuberaceae</taxon>
        <taxon>Tuber</taxon>
    </lineage>
</organism>
<dbReference type="AlphaFoldDB" id="A0A2T6ZQ37"/>
<keyword evidence="2 3" id="KW-0175">Coiled coil</keyword>
<feature type="coiled-coil region" evidence="3">
    <location>
        <begin position="20"/>
        <end position="147"/>
    </location>
</feature>
<reference evidence="5 6" key="1">
    <citation type="submission" date="2017-04" db="EMBL/GenBank/DDBJ databases">
        <title>Draft genome sequence of Tuber borchii Vittad., a whitish edible truffle.</title>
        <authorList>
            <consortium name="DOE Joint Genome Institute"/>
            <person name="Murat C."/>
            <person name="Kuo A."/>
            <person name="Barry K.W."/>
            <person name="Clum A."/>
            <person name="Dockter R.B."/>
            <person name="Fauchery L."/>
            <person name="Iotti M."/>
            <person name="Kohler A."/>
            <person name="Labutti K."/>
            <person name="Lindquist E.A."/>
            <person name="Lipzen A."/>
            <person name="Ohm R.A."/>
            <person name="Wang M."/>
            <person name="Grigoriev I.V."/>
            <person name="Zambonelli A."/>
            <person name="Martin F.M."/>
        </authorList>
    </citation>
    <scope>NUCLEOTIDE SEQUENCE [LARGE SCALE GENOMIC DNA]</scope>
    <source>
        <strain evidence="5 6">Tbo3840</strain>
    </source>
</reference>
<dbReference type="EMBL" id="NESQ01000148">
    <property type="protein sequence ID" value="PUU77603.1"/>
    <property type="molecule type" value="Genomic_DNA"/>
</dbReference>
<evidence type="ECO:0000313" key="6">
    <source>
        <dbReference type="Proteomes" id="UP000244722"/>
    </source>
</evidence>
<evidence type="ECO:0000313" key="5">
    <source>
        <dbReference type="EMBL" id="PUU77603.1"/>
    </source>
</evidence>
<gene>
    <name evidence="5" type="ORF">B9Z19DRAFT_1049999</name>
</gene>
<comment type="similarity">
    <text evidence="1">Belongs to the SNF7 family.</text>
</comment>
<sequence length="215" mass="24292">MNRLFGSKNTAPKPNLQGAISNLETRIESIDVQLSKLNAELSTYQQRLVKMRDGPGKNALKQKALKVLQRRKMYESQKDQLQQQSWNMEQAGMMQDNLKNVMVTVDALKTTNKELKKQYGKIDIDKIEQLQDEMADLMDIGNDIQESISRSYDVPEDVDEAELDAELEALGEEVELGGEWDAETAYETPSFLQGEPGIPEFVDEPPTGEKVKQAI</sequence>
<dbReference type="InterPro" id="IPR005024">
    <property type="entry name" value="Snf7_fam"/>
</dbReference>